<name>A0ABQ9WSJ2_9EUKA</name>
<keyword evidence="1" id="KW-0233">DNA recombination</keyword>
<feature type="compositionally biased region" description="Basic and acidic residues" evidence="2">
    <location>
        <begin position="142"/>
        <end position="153"/>
    </location>
</feature>
<evidence type="ECO:0000256" key="2">
    <source>
        <dbReference type="SAM" id="MobiDB-lite"/>
    </source>
</evidence>
<evidence type="ECO:0000313" key="5">
    <source>
        <dbReference type="Proteomes" id="UP001281761"/>
    </source>
</evidence>
<dbReference type="EMBL" id="JARBJD010000406">
    <property type="protein sequence ID" value="KAK2942464.1"/>
    <property type="molecule type" value="Genomic_DNA"/>
</dbReference>
<dbReference type="Pfam" id="PF00589">
    <property type="entry name" value="Phage_integrase"/>
    <property type="match status" value="1"/>
</dbReference>
<dbReference type="InterPro" id="IPR002104">
    <property type="entry name" value="Integrase_catalytic"/>
</dbReference>
<dbReference type="InterPro" id="IPR011010">
    <property type="entry name" value="DNA_brk_join_enz"/>
</dbReference>
<comment type="caution">
    <text evidence="4">The sequence shown here is derived from an EMBL/GenBank/DDBJ whole genome shotgun (WGS) entry which is preliminary data.</text>
</comment>
<feature type="compositionally biased region" description="Basic and acidic residues" evidence="2">
    <location>
        <begin position="98"/>
        <end position="130"/>
    </location>
</feature>
<feature type="compositionally biased region" description="Acidic residues" evidence="2">
    <location>
        <begin position="700"/>
        <end position="717"/>
    </location>
</feature>
<keyword evidence="5" id="KW-1185">Reference proteome</keyword>
<feature type="domain" description="Tyr recombinase" evidence="3">
    <location>
        <begin position="423"/>
        <end position="643"/>
    </location>
</feature>
<organism evidence="4 5">
    <name type="scientific">Blattamonas nauphoetae</name>
    <dbReference type="NCBI Taxonomy" id="2049346"/>
    <lineage>
        <taxon>Eukaryota</taxon>
        <taxon>Metamonada</taxon>
        <taxon>Preaxostyla</taxon>
        <taxon>Oxymonadida</taxon>
        <taxon>Blattamonas</taxon>
    </lineage>
</organism>
<protein>
    <recommendedName>
        <fullName evidence="3">Tyr recombinase domain-containing protein</fullName>
    </recommendedName>
</protein>
<proteinExistence type="predicted"/>
<evidence type="ECO:0000256" key="1">
    <source>
        <dbReference type="ARBA" id="ARBA00023172"/>
    </source>
</evidence>
<dbReference type="SUPFAM" id="SSF56349">
    <property type="entry name" value="DNA breaking-rejoining enzymes"/>
    <property type="match status" value="1"/>
</dbReference>
<evidence type="ECO:0000313" key="4">
    <source>
        <dbReference type="EMBL" id="KAK2942464.1"/>
    </source>
</evidence>
<feature type="region of interest" description="Disordered" evidence="2">
    <location>
        <begin position="174"/>
        <end position="193"/>
    </location>
</feature>
<feature type="compositionally biased region" description="Polar residues" evidence="2">
    <location>
        <begin position="275"/>
        <end position="284"/>
    </location>
</feature>
<feature type="region of interest" description="Disordered" evidence="2">
    <location>
        <begin position="1"/>
        <end position="42"/>
    </location>
</feature>
<reference evidence="4 5" key="1">
    <citation type="journal article" date="2022" name="bioRxiv">
        <title>Genomics of Preaxostyla Flagellates Illuminates Evolutionary Transitions and the Path Towards Mitochondrial Loss.</title>
        <authorList>
            <person name="Novak L.V.F."/>
            <person name="Treitli S.C."/>
            <person name="Pyrih J."/>
            <person name="Halakuc P."/>
            <person name="Pipaliya S.V."/>
            <person name="Vacek V."/>
            <person name="Brzon O."/>
            <person name="Soukal P."/>
            <person name="Eme L."/>
            <person name="Dacks J.B."/>
            <person name="Karnkowska A."/>
            <person name="Elias M."/>
            <person name="Hampl V."/>
        </authorList>
    </citation>
    <scope>NUCLEOTIDE SEQUENCE [LARGE SCALE GENOMIC DNA]</scope>
    <source>
        <strain evidence="4">NAU3</strain>
        <tissue evidence="4">Gut</tissue>
    </source>
</reference>
<dbReference type="CDD" id="cd00397">
    <property type="entry name" value="DNA_BRE_C"/>
    <property type="match status" value="1"/>
</dbReference>
<feature type="compositionally biased region" description="Acidic residues" evidence="2">
    <location>
        <begin position="66"/>
        <end position="75"/>
    </location>
</feature>
<gene>
    <name evidence="4" type="ORF">BLNAU_22610</name>
</gene>
<feature type="region of interest" description="Disordered" evidence="2">
    <location>
        <begin position="255"/>
        <end position="285"/>
    </location>
</feature>
<dbReference type="Gene3D" id="1.10.443.10">
    <property type="entry name" value="Intergrase catalytic core"/>
    <property type="match status" value="1"/>
</dbReference>
<evidence type="ECO:0000259" key="3">
    <source>
        <dbReference type="PROSITE" id="PS51898"/>
    </source>
</evidence>
<dbReference type="PROSITE" id="PS51898">
    <property type="entry name" value="TYR_RECOMBINASE"/>
    <property type="match status" value="1"/>
</dbReference>
<dbReference type="InterPro" id="IPR013762">
    <property type="entry name" value="Integrase-like_cat_sf"/>
</dbReference>
<feature type="compositionally biased region" description="Low complexity" evidence="2">
    <location>
        <begin position="27"/>
        <end position="36"/>
    </location>
</feature>
<feature type="region of interest" description="Disordered" evidence="2">
    <location>
        <begin position="66"/>
        <end position="167"/>
    </location>
</feature>
<sequence length="717" mass="80186">MDGGAADVEERGGRVIVLGSDGEEEQASPSSQSPSPGIHRNRCMRAWMGSVRENLTRKFQFLRDVEGEDEGDVDQCEGNSGCGEGAEESEGVVGGEEDQGRQPEDGQHLGDVQHQEREGGEETCRSDKVSLQKTGEVGSEDSSSRAHQRDGEHNGGQVEPNVSARRVRYEARCARRSAEGMGSRDRGGRVRNESQPEVRAILVKGVGEGRRSERRIRKELVFDDDSVPPSADSTGVSRLEGTIVGDETERTRVEAQGSGDVRGDDGAAGKHLVVPTTSGGSQSLFPRRDSIEESRIRREAGLLFFRSIHHHLKVDGRVTVIIERTYKNVNLWRRAWGWFAEFCGGRGSTARDIAGEQAQITTIVMSFLVWLTEKEPPHSAFPSTAETIIRMSLQATHPLLAGDHSPNKYFRWVHSKLVEVKKSSPKYETMWSINMILHWASLSAQCRIGEVIQRRAIVLVLAYTLLRRAELCSVSWEDVRWKMATADSPELSSAEIRVRVKTDRTVVRSRYVKDEGGSAISPFVALRNHCEFSKRWRETNSFIRNVDPSAVWISFTTGRRLSQSQVALEVQRAFAAAKVPREYRPYSIKHAAVSYLDQVARVDHRQIKAWAGWRKGSMMVETTYSQPIVHGGEVEDHAKRWWQSLRTTSGASHGHVGEGDERLIRSLVDEQFQDIVEMIQKKRLLEREQTDVGVGPSEGSESDQESDDEEEGEDEDD</sequence>
<accession>A0ABQ9WSJ2</accession>
<feature type="region of interest" description="Disordered" evidence="2">
    <location>
        <begin position="686"/>
        <end position="717"/>
    </location>
</feature>
<dbReference type="Proteomes" id="UP001281761">
    <property type="component" value="Unassembled WGS sequence"/>
</dbReference>